<comment type="caution">
    <text evidence="1">The sequence shown here is derived from an EMBL/GenBank/DDBJ whole genome shotgun (WGS) entry which is preliminary data.</text>
</comment>
<dbReference type="Proteomes" id="UP000789405">
    <property type="component" value="Unassembled WGS sequence"/>
</dbReference>
<reference evidence="1" key="1">
    <citation type="submission" date="2021-06" db="EMBL/GenBank/DDBJ databases">
        <authorList>
            <person name="Kallberg Y."/>
            <person name="Tangrot J."/>
            <person name="Rosling A."/>
        </authorList>
    </citation>
    <scope>NUCLEOTIDE SEQUENCE</scope>
    <source>
        <strain evidence="1">MA453B</strain>
    </source>
</reference>
<dbReference type="AlphaFoldDB" id="A0A9N9GLH8"/>
<feature type="non-terminal residue" evidence="1">
    <location>
        <position position="66"/>
    </location>
</feature>
<gene>
    <name evidence="1" type="ORF">DERYTH_LOCUS8107</name>
</gene>
<evidence type="ECO:0000313" key="2">
    <source>
        <dbReference type="Proteomes" id="UP000789405"/>
    </source>
</evidence>
<name>A0A9N9GLH8_9GLOM</name>
<keyword evidence="2" id="KW-1185">Reference proteome</keyword>
<organism evidence="1 2">
    <name type="scientific">Dentiscutata erythropus</name>
    <dbReference type="NCBI Taxonomy" id="1348616"/>
    <lineage>
        <taxon>Eukaryota</taxon>
        <taxon>Fungi</taxon>
        <taxon>Fungi incertae sedis</taxon>
        <taxon>Mucoromycota</taxon>
        <taxon>Glomeromycotina</taxon>
        <taxon>Glomeromycetes</taxon>
        <taxon>Diversisporales</taxon>
        <taxon>Gigasporaceae</taxon>
        <taxon>Dentiscutata</taxon>
    </lineage>
</organism>
<protein>
    <submittedName>
        <fullName evidence="1">21504_t:CDS:1</fullName>
    </submittedName>
</protein>
<accession>A0A9N9GLH8</accession>
<dbReference type="OrthoDB" id="2443929at2759"/>
<proteinExistence type="predicted"/>
<dbReference type="EMBL" id="CAJVPY010004112">
    <property type="protein sequence ID" value="CAG8610425.1"/>
    <property type="molecule type" value="Genomic_DNA"/>
</dbReference>
<sequence>MGISYKRRSQLKNCNKIRLEKQHNKTMINNINQCLDTMDSNQLQYILNTIQSTLTMSEDNSQPVIE</sequence>
<evidence type="ECO:0000313" key="1">
    <source>
        <dbReference type="EMBL" id="CAG8610425.1"/>
    </source>
</evidence>